<dbReference type="RefSeq" id="WP_091632441.1">
    <property type="nucleotide sequence ID" value="NZ_FNYW01000002.1"/>
</dbReference>
<dbReference type="AlphaFoldDB" id="A0A1H6RQ92"/>
<feature type="domain" description="Glycoamylase-like" evidence="1">
    <location>
        <begin position="248"/>
        <end position="417"/>
    </location>
</feature>
<dbReference type="Pfam" id="PF10091">
    <property type="entry name" value="Glycoamylase"/>
    <property type="match status" value="1"/>
</dbReference>
<dbReference type="Proteomes" id="UP000198564">
    <property type="component" value="Unassembled WGS sequence"/>
</dbReference>
<organism evidence="3 4">
    <name type="scientific">Alkalibacterium gilvum</name>
    <dbReference type="NCBI Taxonomy" id="1130080"/>
    <lineage>
        <taxon>Bacteria</taxon>
        <taxon>Bacillati</taxon>
        <taxon>Bacillota</taxon>
        <taxon>Bacilli</taxon>
        <taxon>Lactobacillales</taxon>
        <taxon>Carnobacteriaceae</taxon>
        <taxon>Alkalibacterium</taxon>
    </lineage>
</organism>
<feature type="domain" description="DUF3131" evidence="2">
    <location>
        <begin position="30"/>
        <end position="138"/>
    </location>
</feature>
<keyword evidence="4" id="KW-1185">Reference proteome</keyword>
<dbReference type="Pfam" id="PF11329">
    <property type="entry name" value="DUF3131"/>
    <property type="match status" value="1"/>
</dbReference>
<sequence length="436" mass="49484">MKKVFILFFAVFLIGCESSEKKHEEELNTVAKDTYAFFEEFTDQKTGLTSDRVDVRDHIDKAGHTSPTNIAMYILSTVSAVDLDVISREEGQEKIAATLDTLQEMDTWNGLYYNWYYINSGEIMSDWGQFISMVDNGWLTASLIIAGEYFDGLNAQSSDLVDKMNYRSLYDEDHDLFRGGYDVAEQKMTDHHYGTFYSETRMTSYLAIGKGDVPEKHWWAMNRTQLPSDTWQSQIPEGEKVTYDGTELYQGHYEYEDITFVPSWGGSMFEGLMPALILDEIQLAEKGLGLNNARHVEAQIKYAEINDLNAWGLSPAATLNGYSEFGVPEMGISGYESQSTVTPHASFLALDYDSDAVMSNLKKLREYDIYGEYGYYDSVNLKTETVAQSYLALDQGMIMLAIANYLNDGVIRESFHNTEIGSNPEHLLKKEDFLIN</sequence>
<dbReference type="InterPro" id="IPR021478">
    <property type="entry name" value="DUF3131"/>
</dbReference>
<dbReference type="PROSITE" id="PS51257">
    <property type="entry name" value="PROKAR_LIPOPROTEIN"/>
    <property type="match status" value="1"/>
</dbReference>
<evidence type="ECO:0000259" key="1">
    <source>
        <dbReference type="Pfam" id="PF10091"/>
    </source>
</evidence>
<evidence type="ECO:0000259" key="2">
    <source>
        <dbReference type="Pfam" id="PF11329"/>
    </source>
</evidence>
<name>A0A1H6RQ92_9LACT</name>
<gene>
    <name evidence="3" type="ORF">SAMN04488113_102147</name>
</gene>
<dbReference type="Gene3D" id="1.50.10.140">
    <property type="match status" value="1"/>
</dbReference>
<evidence type="ECO:0000313" key="4">
    <source>
        <dbReference type="Proteomes" id="UP000198564"/>
    </source>
</evidence>
<proteinExistence type="predicted"/>
<dbReference type="OrthoDB" id="9769991at2"/>
<reference evidence="4" key="1">
    <citation type="submission" date="2016-10" db="EMBL/GenBank/DDBJ databases">
        <authorList>
            <person name="Varghese N."/>
            <person name="Submissions S."/>
        </authorList>
    </citation>
    <scope>NUCLEOTIDE SEQUENCE [LARGE SCALE GENOMIC DNA]</scope>
    <source>
        <strain evidence="4">DSM 25751</strain>
    </source>
</reference>
<dbReference type="InterPro" id="IPR019282">
    <property type="entry name" value="Glycoamylase-like_cons_dom"/>
</dbReference>
<evidence type="ECO:0000313" key="3">
    <source>
        <dbReference type="EMBL" id="SEI53755.1"/>
    </source>
</evidence>
<dbReference type="EMBL" id="FNYW01000002">
    <property type="protein sequence ID" value="SEI53755.1"/>
    <property type="molecule type" value="Genomic_DNA"/>
</dbReference>
<protein>
    <submittedName>
        <fullName evidence="3">Uncharacterized protein</fullName>
    </submittedName>
</protein>
<dbReference type="STRING" id="1130080.SAMN04488113_102147"/>
<accession>A0A1H6RQ92</accession>